<dbReference type="GO" id="GO:0006974">
    <property type="term" value="P:DNA damage response"/>
    <property type="evidence" value="ECO:0007669"/>
    <property type="project" value="TreeGrafter"/>
</dbReference>
<dbReference type="RefSeq" id="WP_120111580.1">
    <property type="nucleotide sequence ID" value="NZ_QXQB01000003.1"/>
</dbReference>
<dbReference type="PANTHER" id="PTHR34387:SF2">
    <property type="entry name" value="SLR1258 PROTEIN"/>
    <property type="match status" value="1"/>
</dbReference>
<dbReference type="InterPro" id="IPR007497">
    <property type="entry name" value="SIMPL/DUF541"/>
</dbReference>
<keyword evidence="2" id="KW-1185">Reference proteome</keyword>
<sequence>MTILNRGERGAEKDSCDFTIEVSGEGMTSAAPDRTIITLGVVTEGKEVVPVQRENAAAISSIIEALTELGLPRSNVQTKSYSIDPQYDYEDGKQVFRGYKATHLLQISLDGVENAGTVLDTAAAHGANLISEVAFASSEAEKHQAEALAQAVRRAQQKAAGIAAALGVSLSAVPCKVQEIGGEGEPIRFKTMMAASDGHTQIEPGQLTFKAAVRLWYLFA</sequence>
<dbReference type="PANTHER" id="PTHR34387">
    <property type="entry name" value="SLR1258 PROTEIN"/>
    <property type="match status" value="1"/>
</dbReference>
<dbReference type="Proteomes" id="UP000267798">
    <property type="component" value="Unassembled WGS sequence"/>
</dbReference>
<evidence type="ECO:0000313" key="1">
    <source>
        <dbReference type="EMBL" id="RJX38847.1"/>
    </source>
</evidence>
<reference evidence="1 2" key="1">
    <citation type="submission" date="2018-09" db="EMBL/GenBank/DDBJ databases">
        <title>Paenibacillus aracenensis nov. sp. isolated from a cave in southern Spain.</title>
        <authorList>
            <person name="Jurado V."/>
            <person name="Gutierrez-Patricio S."/>
            <person name="Gonzalez-Pimentel J.L."/>
            <person name="Miller A.Z."/>
            <person name="Laiz L."/>
            <person name="Saiz-Jimenez C."/>
        </authorList>
    </citation>
    <scope>NUCLEOTIDE SEQUENCE [LARGE SCALE GENOMIC DNA]</scope>
    <source>
        <strain evidence="1 2">JCM 19203</strain>
    </source>
</reference>
<evidence type="ECO:0000313" key="2">
    <source>
        <dbReference type="Proteomes" id="UP000267798"/>
    </source>
</evidence>
<protein>
    <submittedName>
        <fullName evidence="1">DUF541 domain-containing protein</fullName>
    </submittedName>
</protein>
<gene>
    <name evidence="1" type="ORF">D3P09_15070</name>
</gene>
<dbReference type="AlphaFoldDB" id="A0A3A6PDL8"/>
<dbReference type="Gene3D" id="3.30.70.2970">
    <property type="entry name" value="Protein of unknown function (DUF541), domain 2"/>
    <property type="match status" value="1"/>
</dbReference>
<name>A0A3A6PDL8_9BACL</name>
<dbReference type="InterPro" id="IPR052022">
    <property type="entry name" value="26kDa_periplasmic_antigen"/>
</dbReference>
<proteinExistence type="predicted"/>
<dbReference type="Pfam" id="PF04402">
    <property type="entry name" value="SIMPL"/>
    <property type="match status" value="1"/>
</dbReference>
<dbReference type="OrthoDB" id="9785192at2"/>
<dbReference type="EMBL" id="QXQB01000003">
    <property type="protein sequence ID" value="RJX38847.1"/>
    <property type="molecule type" value="Genomic_DNA"/>
</dbReference>
<organism evidence="1 2">
    <name type="scientific">Paenibacillus pinisoli</name>
    <dbReference type="NCBI Taxonomy" id="1276110"/>
    <lineage>
        <taxon>Bacteria</taxon>
        <taxon>Bacillati</taxon>
        <taxon>Bacillota</taxon>
        <taxon>Bacilli</taxon>
        <taxon>Bacillales</taxon>
        <taxon>Paenibacillaceae</taxon>
        <taxon>Paenibacillus</taxon>
    </lineage>
</organism>
<accession>A0A3A6PDL8</accession>
<comment type="caution">
    <text evidence="1">The sequence shown here is derived from an EMBL/GenBank/DDBJ whole genome shotgun (WGS) entry which is preliminary data.</text>
</comment>
<dbReference type="Gene3D" id="3.30.110.170">
    <property type="entry name" value="Protein of unknown function (DUF541), domain 1"/>
    <property type="match status" value="1"/>
</dbReference>